<evidence type="ECO:0000256" key="1">
    <source>
        <dbReference type="ARBA" id="ARBA00022500"/>
    </source>
</evidence>
<dbReference type="InterPro" id="IPR005659">
    <property type="entry name" value="Chemorcpt_Glu_NH3ase_CheD"/>
</dbReference>
<evidence type="ECO:0000313" key="4">
    <source>
        <dbReference type="EMBL" id="SFI97792.1"/>
    </source>
</evidence>
<accession>A0A1I3MLH8</accession>
<dbReference type="Pfam" id="PF03975">
    <property type="entry name" value="CheD"/>
    <property type="match status" value="1"/>
</dbReference>
<comment type="function">
    <text evidence="3">Probably deamidates glutamine residues to glutamate on methyl-accepting chemotaxis receptors (MCPs), playing an important role in chemotaxis.</text>
</comment>
<protein>
    <recommendedName>
        <fullName evidence="3">Probable chemoreceptor glutamine deamidase CheD</fullName>
        <ecNumber evidence="3">3.5.1.44</ecNumber>
    </recommendedName>
</protein>
<dbReference type="Gene3D" id="3.30.1330.200">
    <property type="match status" value="1"/>
</dbReference>
<dbReference type="PANTHER" id="PTHR35147">
    <property type="entry name" value="CHEMORECEPTOR GLUTAMINE DEAMIDASE CHED-RELATED"/>
    <property type="match status" value="1"/>
</dbReference>
<gene>
    <name evidence="3" type="primary">cheD</name>
    <name evidence="4" type="ORF">SAMN05216602_3545</name>
</gene>
<evidence type="ECO:0000256" key="2">
    <source>
        <dbReference type="ARBA" id="ARBA00022801"/>
    </source>
</evidence>
<dbReference type="InterPro" id="IPR011324">
    <property type="entry name" value="Cytotoxic_necrot_fac-like_cat"/>
</dbReference>
<dbReference type="PANTHER" id="PTHR35147:SF3">
    <property type="entry name" value="CHEMORECEPTOR GLUTAMINE DEAMIDASE CHED 1-RELATED"/>
    <property type="match status" value="1"/>
</dbReference>
<dbReference type="SUPFAM" id="SSF64438">
    <property type="entry name" value="CNF1/YfiH-like putative cysteine hydrolases"/>
    <property type="match status" value="1"/>
</dbReference>
<dbReference type="CDD" id="cd16352">
    <property type="entry name" value="CheD"/>
    <property type="match status" value="1"/>
</dbReference>
<comment type="similarity">
    <text evidence="3">Belongs to the CheD family.</text>
</comment>
<reference evidence="5" key="1">
    <citation type="submission" date="2016-10" db="EMBL/GenBank/DDBJ databases">
        <authorList>
            <person name="Varghese N."/>
            <person name="Submissions S."/>
        </authorList>
    </citation>
    <scope>NUCLEOTIDE SEQUENCE [LARGE SCALE GENOMIC DNA]</scope>
    <source>
        <strain evidence="5">LMG 22563</strain>
    </source>
</reference>
<dbReference type="GO" id="GO:0050568">
    <property type="term" value="F:protein-glutamine glutaminase activity"/>
    <property type="evidence" value="ECO:0007669"/>
    <property type="project" value="UniProtKB-UniRule"/>
</dbReference>
<dbReference type="HAMAP" id="MF_01440">
    <property type="entry name" value="CheD"/>
    <property type="match status" value="1"/>
</dbReference>
<organism evidence="4 5">
    <name type="scientific">Phytopseudomonas argentinensis</name>
    <dbReference type="NCBI Taxonomy" id="289370"/>
    <lineage>
        <taxon>Bacteria</taxon>
        <taxon>Pseudomonadati</taxon>
        <taxon>Pseudomonadota</taxon>
        <taxon>Gammaproteobacteria</taxon>
        <taxon>Pseudomonadales</taxon>
        <taxon>Pseudomonadaceae</taxon>
        <taxon>Phytopseudomonas</taxon>
    </lineage>
</organism>
<keyword evidence="2 3" id="KW-0378">Hydrolase</keyword>
<dbReference type="GO" id="GO:0006935">
    <property type="term" value="P:chemotaxis"/>
    <property type="evidence" value="ECO:0007669"/>
    <property type="project" value="UniProtKB-UniRule"/>
</dbReference>
<keyword evidence="1 3" id="KW-0145">Chemotaxis</keyword>
<evidence type="ECO:0000313" key="5">
    <source>
        <dbReference type="Proteomes" id="UP000183018"/>
    </source>
</evidence>
<dbReference type="EMBL" id="FORC01000003">
    <property type="protein sequence ID" value="SFI97792.1"/>
    <property type="molecule type" value="Genomic_DNA"/>
</dbReference>
<name>A0A1I3MLH8_9GAMM</name>
<dbReference type="InterPro" id="IPR038592">
    <property type="entry name" value="CheD-like_sf"/>
</dbReference>
<keyword evidence="5" id="KW-1185">Reference proteome</keyword>
<proteinExistence type="inferred from homology"/>
<dbReference type="AlphaFoldDB" id="A0A1I3MLH8"/>
<evidence type="ECO:0000256" key="3">
    <source>
        <dbReference type="HAMAP-Rule" id="MF_01440"/>
    </source>
</evidence>
<sequence>MPKRSAITEIYLQPGGYHFGGPYTRVRTLLGSCVSIVLWHPRARLGGMCHFILPTRGRPSAQRDGRYGDEVMSLLCDAISQSGTALGDYQARIFGGSHMFAELAHTRRQHVGQHNVDTARRLLAERNIGCYGEHVGGTRHRNLIFDIWSGQIALKQSLPSTAPGLRAGQQSQ</sequence>
<dbReference type="OrthoDB" id="9807202at2"/>
<dbReference type="EC" id="3.5.1.44" evidence="3"/>
<dbReference type="STRING" id="289370.SAMN05216602_3545"/>
<dbReference type="Proteomes" id="UP000183018">
    <property type="component" value="Unassembled WGS sequence"/>
</dbReference>
<comment type="catalytic activity">
    <reaction evidence="3">
        <text>L-glutaminyl-[protein] + H2O = L-glutamyl-[protein] + NH4(+)</text>
        <dbReference type="Rhea" id="RHEA:16441"/>
        <dbReference type="Rhea" id="RHEA-COMP:10207"/>
        <dbReference type="Rhea" id="RHEA-COMP:10208"/>
        <dbReference type="ChEBI" id="CHEBI:15377"/>
        <dbReference type="ChEBI" id="CHEBI:28938"/>
        <dbReference type="ChEBI" id="CHEBI:29973"/>
        <dbReference type="ChEBI" id="CHEBI:30011"/>
        <dbReference type="EC" id="3.5.1.44"/>
    </reaction>
</comment>
<dbReference type="RefSeq" id="WP_074886923.1">
    <property type="nucleotide sequence ID" value="NZ_FORC01000003.1"/>
</dbReference>